<organism evidence="5 6">
    <name type="scientific">Nocardioides immobilis</name>
    <dbReference type="NCBI Taxonomy" id="2049295"/>
    <lineage>
        <taxon>Bacteria</taxon>
        <taxon>Bacillati</taxon>
        <taxon>Actinomycetota</taxon>
        <taxon>Actinomycetes</taxon>
        <taxon>Propionibacteriales</taxon>
        <taxon>Nocardioidaceae</taxon>
        <taxon>Nocardioides</taxon>
    </lineage>
</organism>
<feature type="binding site" evidence="2">
    <location>
        <position position="118"/>
    </location>
    <ligand>
        <name>substrate</name>
    </ligand>
</feature>
<feature type="domain" description="Fumarylacetoacetase-like C-terminal" evidence="4">
    <location>
        <begin position="101"/>
        <end position="388"/>
    </location>
</feature>
<evidence type="ECO:0000313" key="5">
    <source>
        <dbReference type="EMBL" id="RHW26468.1"/>
    </source>
</evidence>
<comment type="cofactor">
    <cofactor evidence="3">
        <name>Mg(2+)</name>
        <dbReference type="ChEBI" id="CHEBI:18420"/>
    </cofactor>
</comment>
<dbReference type="InterPro" id="IPR036462">
    <property type="entry name" value="Fumarylacetoacetase_N_sf"/>
</dbReference>
<dbReference type="InterPro" id="IPR036663">
    <property type="entry name" value="Fumarylacetoacetase_C_sf"/>
</dbReference>
<evidence type="ECO:0000313" key="6">
    <source>
        <dbReference type="Proteomes" id="UP000283644"/>
    </source>
</evidence>
<dbReference type="GO" id="GO:0006559">
    <property type="term" value="P:L-phenylalanine catabolic process"/>
    <property type="evidence" value="ECO:0007669"/>
    <property type="project" value="TreeGrafter"/>
</dbReference>
<feature type="binding site" evidence="3">
    <location>
        <position position="232"/>
    </location>
    <ligand>
        <name>Mg(2+)</name>
        <dbReference type="ChEBI" id="CHEBI:18420"/>
    </ligand>
</feature>
<feature type="binding site" evidence="2">
    <location>
        <position position="104"/>
    </location>
    <ligand>
        <name>substrate</name>
    </ligand>
</feature>
<feature type="binding site" evidence="3">
    <location>
        <position position="102"/>
    </location>
    <ligand>
        <name>Ca(2+)</name>
        <dbReference type="ChEBI" id="CHEBI:29108"/>
    </ligand>
</feature>
<feature type="binding site" evidence="3">
    <location>
        <position position="236"/>
    </location>
    <ligand>
        <name>Mg(2+)</name>
        <dbReference type="ChEBI" id="CHEBI:18420"/>
    </ligand>
</feature>
<dbReference type="AlphaFoldDB" id="A0A417Y1D0"/>
<evidence type="ECO:0000256" key="3">
    <source>
        <dbReference type="PIRSR" id="PIRSR605959-3"/>
    </source>
</evidence>
<dbReference type="FunFam" id="3.90.850.10:FF:000011">
    <property type="entry name" value="Fumarylacetoacetase"/>
    <property type="match status" value="1"/>
</dbReference>
<feature type="binding site" evidence="2">
    <location>
        <position position="223"/>
    </location>
    <ligand>
        <name>substrate</name>
    </ligand>
</feature>
<dbReference type="GO" id="GO:1902000">
    <property type="term" value="P:homogentisate catabolic process"/>
    <property type="evidence" value="ECO:0007669"/>
    <property type="project" value="TreeGrafter"/>
</dbReference>
<evidence type="ECO:0000259" key="4">
    <source>
        <dbReference type="Pfam" id="PF01557"/>
    </source>
</evidence>
<feature type="binding site" evidence="3">
    <location>
        <position position="212"/>
    </location>
    <ligand>
        <name>Ca(2+)</name>
        <dbReference type="ChEBI" id="CHEBI:29108"/>
    </ligand>
</feature>
<dbReference type="PANTHER" id="PTHR43069:SF2">
    <property type="entry name" value="FUMARYLACETOACETASE"/>
    <property type="match status" value="1"/>
</dbReference>
<dbReference type="GO" id="GO:0004334">
    <property type="term" value="F:fumarylacetoacetase activity"/>
    <property type="evidence" value="ECO:0007669"/>
    <property type="project" value="InterPro"/>
</dbReference>
<evidence type="ECO:0000256" key="1">
    <source>
        <dbReference type="PIRSR" id="PIRSR605959-1"/>
    </source>
</evidence>
<feature type="binding site" evidence="3">
    <location>
        <position position="212"/>
    </location>
    <ligand>
        <name>Mg(2+)</name>
        <dbReference type="ChEBI" id="CHEBI:18420"/>
    </ligand>
</feature>
<dbReference type="OrthoDB" id="3766879at2"/>
<proteinExistence type="predicted"/>
<dbReference type="EMBL" id="QXGH01000017">
    <property type="protein sequence ID" value="RHW26468.1"/>
    <property type="molecule type" value="Genomic_DNA"/>
</dbReference>
<dbReference type="GO" id="GO:0046872">
    <property type="term" value="F:metal ion binding"/>
    <property type="evidence" value="ECO:0007669"/>
    <property type="project" value="UniProtKB-KW"/>
</dbReference>
<dbReference type="Pfam" id="PF01557">
    <property type="entry name" value="FAA_hydrolase"/>
    <property type="match status" value="1"/>
</dbReference>
<dbReference type="PANTHER" id="PTHR43069">
    <property type="entry name" value="FUMARYLACETOACETASE"/>
    <property type="match status" value="1"/>
</dbReference>
<name>A0A417Y1D0_9ACTN</name>
<dbReference type="InterPro" id="IPR011234">
    <property type="entry name" value="Fumarylacetoacetase-like_C"/>
</dbReference>
<reference evidence="5 6" key="1">
    <citation type="submission" date="2018-09" db="EMBL/GenBank/DDBJ databases">
        <title>Genome sequencing of Nocardioides immobilis CCTCC AB 2017083 for comparison to Nocardioides silvaticus.</title>
        <authorList>
            <person name="Li C."/>
            <person name="Wang G."/>
        </authorList>
    </citation>
    <scope>NUCLEOTIDE SEQUENCE [LARGE SCALE GENOMIC DNA]</scope>
    <source>
        <strain evidence="5 6">CCTCC AB 2017083</strain>
    </source>
</reference>
<feature type="binding site" evidence="3">
    <location>
        <position position="180"/>
    </location>
    <ligand>
        <name>Ca(2+)</name>
        <dbReference type="ChEBI" id="CHEBI:29108"/>
    </ligand>
</feature>
<dbReference type="GO" id="GO:0006572">
    <property type="term" value="P:L-tyrosine catabolic process"/>
    <property type="evidence" value="ECO:0007669"/>
    <property type="project" value="TreeGrafter"/>
</dbReference>
<evidence type="ECO:0000256" key="2">
    <source>
        <dbReference type="PIRSR" id="PIRSR605959-2"/>
    </source>
</evidence>
<keyword evidence="3" id="KW-0460">Magnesium</keyword>
<keyword evidence="6" id="KW-1185">Reference proteome</keyword>
<comment type="cofactor">
    <cofactor evidence="3">
        <name>Ca(2+)</name>
        <dbReference type="ChEBI" id="CHEBI:29108"/>
    </cofactor>
</comment>
<keyword evidence="3" id="KW-0106">Calcium</keyword>
<dbReference type="Gene3D" id="3.90.850.10">
    <property type="entry name" value="Fumarylacetoacetase-like, C-terminal domain"/>
    <property type="match status" value="1"/>
</dbReference>
<feature type="binding site" evidence="2">
    <location>
        <position position="325"/>
    </location>
    <ligand>
        <name>substrate</name>
    </ligand>
</feature>
<dbReference type="SUPFAM" id="SSF63433">
    <property type="entry name" value="Fumarylacetoacetate hydrolase, FAH, N-terminal domain"/>
    <property type="match status" value="1"/>
</dbReference>
<accession>A0A417Y1D0</accession>
<dbReference type="Proteomes" id="UP000283644">
    <property type="component" value="Unassembled WGS sequence"/>
</dbReference>
<feature type="binding site" evidence="2">
    <location>
        <position position="219"/>
    </location>
    <ligand>
        <name>substrate</name>
    </ligand>
</feature>
<protein>
    <submittedName>
        <fullName evidence="5">Fumarylacetoacetase</fullName>
    </submittedName>
</protein>
<dbReference type="SUPFAM" id="SSF56529">
    <property type="entry name" value="FAH"/>
    <property type="match status" value="1"/>
</dbReference>
<dbReference type="InterPro" id="IPR005959">
    <property type="entry name" value="Fumarylacetoacetase"/>
</dbReference>
<feature type="binding site" evidence="3">
    <location>
        <position position="178"/>
    </location>
    <ligand>
        <name>Ca(2+)</name>
        <dbReference type="ChEBI" id="CHEBI:29108"/>
    </ligand>
</feature>
<comment type="caution">
    <text evidence="5">The sequence shown here is derived from an EMBL/GenBank/DDBJ whole genome shotgun (WGS) entry which is preliminary data.</text>
</comment>
<keyword evidence="3" id="KW-0479">Metal-binding</keyword>
<feature type="active site" description="Proton acceptor" evidence="1">
    <location>
        <position position="109"/>
    </location>
</feature>
<gene>
    <name evidence="5" type="ORF">D0Z08_14145</name>
</gene>
<sequence>MDLGRRASVTHLYGAFEPRGSDGVARVGVRYGDRVLDLAAALDPALAARVAGPNLGALLAAGRVVWTEVVAAVAVLEPPEEHLHALADVRLLMPFTVADYVDFYSSEHHARNLGKILRPGQPELPPNWLHLPVGYHGRAGTVVVSGTDVVRPHGQRRQSNSGPDGEVVFGPTTRLDIEAEVGYVVGVPSELGSPVPLGDFADHVFGVCLVNDWSARDIQGWEYQPLGPFLGKSFATSVSAWVTPLAALEAAWVAPPARDPQPLPYLDDAGRAPGGLDLRLEVRLNGHLVATPPFAQMYWTGAQQLAHLTVNGASLRTGDLFASGTVSGPEPDQRGSFIEISWNGAEPITLPDGQVRTFLEDGDEVVITATAPAPGGGTIELGEVRGRIQPAR</sequence>